<evidence type="ECO:0000256" key="1">
    <source>
        <dbReference type="SAM" id="MobiDB-lite"/>
    </source>
</evidence>
<dbReference type="Proteomes" id="UP001151760">
    <property type="component" value="Unassembled WGS sequence"/>
</dbReference>
<reference evidence="2" key="2">
    <citation type="submission" date="2022-01" db="EMBL/GenBank/DDBJ databases">
        <authorList>
            <person name="Yamashiro T."/>
            <person name="Shiraishi A."/>
            <person name="Satake H."/>
            <person name="Nakayama K."/>
        </authorList>
    </citation>
    <scope>NUCLEOTIDE SEQUENCE</scope>
</reference>
<comment type="caution">
    <text evidence="2">The sequence shown here is derived from an EMBL/GenBank/DDBJ whole genome shotgun (WGS) entry which is preliminary data.</text>
</comment>
<evidence type="ECO:0000313" key="3">
    <source>
        <dbReference type="Proteomes" id="UP001151760"/>
    </source>
</evidence>
<reference evidence="2" key="1">
    <citation type="journal article" date="2022" name="Int. J. Mol. Sci.">
        <title>Draft Genome of Tanacetum Coccineum: Genomic Comparison of Closely Related Tanacetum-Family Plants.</title>
        <authorList>
            <person name="Yamashiro T."/>
            <person name="Shiraishi A."/>
            <person name="Nakayama K."/>
            <person name="Satake H."/>
        </authorList>
    </citation>
    <scope>NUCLEOTIDE SEQUENCE</scope>
</reference>
<keyword evidence="3" id="KW-1185">Reference proteome</keyword>
<sequence length="105" mass="12033">MITTNSRIEGRKPTGLMLSPQMEIVDLQQGGSLDQEVQEKRASHWKQPATSASNLTCLWRKRALQKSMPKSKQQCQWESTHVERQECSPRPERSHGYVPPKPTFS</sequence>
<organism evidence="2 3">
    <name type="scientific">Tanacetum coccineum</name>
    <dbReference type="NCBI Taxonomy" id="301880"/>
    <lineage>
        <taxon>Eukaryota</taxon>
        <taxon>Viridiplantae</taxon>
        <taxon>Streptophyta</taxon>
        <taxon>Embryophyta</taxon>
        <taxon>Tracheophyta</taxon>
        <taxon>Spermatophyta</taxon>
        <taxon>Magnoliopsida</taxon>
        <taxon>eudicotyledons</taxon>
        <taxon>Gunneridae</taxon>
        <taxon>Pentapetalae</taxon>
        <taxon>asterids</taxon>
        <taxon>campanulids</taxon>
        <taxon>Asterales</taxon>
        <taxon>Asteraceae</taxon>
        <taxon>Asteroideae</taxon>
        <taxon>Anthemideae</taxon>
        <taxon>Anthemidinae</taxon>
        <taxon>Tanacetum</taxon>
    </lineage>
</organism>
<feature type="region of interest" description="Disordered" evidence="1">
    <location>
        <begin position="66"/>
        <end position="105"/>
    </location>
</feature>
<name>A0ABQ4XBQ2_9ASTR</name>
<feature type="compositionally biased region" description="Basic and acidic residues" evidence="1">
    <location>
        <begin position="80"/>
        <end position="95"/>
    </location>
</feature>
<proteinExistence type="predicted"/>
<evidence type="ECO:0000313" key="2">
    <source>
        <dbReference type="EMBL" id="GJS62290.1"/>
    </source>
</evidence>
<feature type="compositionally biased region" description="Polar residues" evidence="1">
    <location>
        <begin position="68"/>
        <end position="79"/>
    </location>
</feature>
<dbReference type="EMBL" id="BQNB010009350">
    <property type="protein sequence ID" value="GJS62290.1"/>
    <property type="molecule type" value="Genomic_DNA"/>
</dbReference>
<gene>
    <name evidence="2" type="ORF">Tco_0657074</name>
</gene>
<accession>A0ABQ4XBQ2</accession>
<protein>
    <submittedName>
        <fullName evidence="2">Uncharacterized protein</fullName>
    </submittedName>
</protein>